<proteinExistence type="predicted"/>
<dbReference type="Pfam" id="PF02408">
    <property type="entry name" value="CUB_2"/>
    <property type="match status" value="1"/>
</dbReference>
<comment type="caution">
    <text evidence="5">The sequence shown here is derived from an EMBL/GenBank/DDBJ whole genome shotgun (WGS) entry which is preliminary data.</text>
</comment>
<dbReference type="InterPro" id="IPR003366">
    <property type="entry name" value="CUB-like_dom"/>
</dbReference>
<dbReference type="InterPro" id="IPR056014">
    <property type="entry name" value="DUF7592"/>
</dbReference>
<dbReference type="EMBL" id="CANHGI010000004">
    <property type="protein sequence ID" value="CAI5447298.1"/>
    <property type="molecule type" value="Genomic_DNA"/>
</dbReference>
<gene>
    <name evidence="5" type="ORF">CAMP_LOCUS9935</name>
</gene>
<dbReference type="Proteomes" id="UP001152747">
    <property type="component" value="Unassembled WGS sequence"/>
</dbReference>
<evidence type="ECO:0000259" key="4">
    <source>
        <dbReference type="Pfam" id="PF24512"/>
    </source>
</evidence>
<feature type="domain" description="DUF7592" evidence="4">
    <location>
        <begin position="135"/>
        <end position="224"/>
    </location>
</feature>
<sequence length="489" mass="54290">MLSFLFVLIFSASFVAPDNLSCPSNPIAYSKPADTNTIFHYPNTSNQIFNHGNTCEFNFNVPYGYAISLTFSTNGSATVIDSNKISKIYESNDNNLVFLLSPGGSLQFNTIGEISYFNMTFQYFTIYPEYQFNINISASSRDPFSSNSIFEYPTVITSDTRISLITIPTIDAPLPDLSEYVQQLKATVIFDGPNINSSYIGSLYDQYFSENQLVSTGKSLTIVTIGNPNPNLRDIATIVLQDYSLTSKYNPYFGVALKNNHDIRNVQINLGTNNQAAAFLTIMGTRMAEYLMSTDLNQGKIDVYIGSTFDENLIASYDKDNVKNSLPQEILGIHRTYVISGNSEGHVSLNLTRSSEASGFSNAFIGRKGFLASRYYKSPQVLSIDESADYLNSNLSLNFNLDIKHVDLTGNSSLYVNAAFFNKDTANLCFNRTNLAPANLIVPGSKLQVYYVTDLNTTGFYLDYQITDNKSVGLPAIFTIFIVILNIMN</sequence>
<dbReference type="PANTHER" id="PTHR47407">
    <property type="entry name" value="PROTEIN CBG15905-RELATED"/>
    <property type="match status" value="1"/>
</dbReference>
<dbReference type="InterPro" id="IPR056013">
    <property type="entry name" value="DUF7591"/>
</dbReference>
<organism evidence="5 6">
    <name type="scientific">Caenorhabditis angaria</name>
    <dbReference type="NCBI Taxonomy" id="860376"/>
    <lineage>
        <taxon>Eukaryota</taxon>
        <taxon>Metazoa</taxon>
        <taxon>Ecdysozoa</taxon>
        <taxon>Nematoda</taxon>
        <taxon>Chromadorea</taxon>
        <taxon>Rhabditida</taxon>
        <taxon>Rhabditina</taxon>
        <taxon>Rhabditomorpha</taxon>
        <taxon>Rhabditoidea</taxon>
        <taxon>Rhabditidae</taxon>
        <taxon>Peloderinae</taxon>
        <taxon>Caenorhabditis</taxon>
    </lineage>
</organism>
<protein>
    <recommendedName>
        <fullName evidence="7">CUB-like domain-containing protein</fullName>
    </recommendedName>
</protein>
<evidence type="ECO:0000313" key="6">
    <source>
        <dbReference type="Proteomes" id="UP001152747"/>
    </source>
</evidence>
<dbReference type="AlphaFoldDB" id="A0A9P1IMZ1"/>
<dbReference type="Pfam" id="PF24512">
    <property type="entry name" value="DUF7592"/>
    <property type="match status" value="1"/>
</dbReference>
<evidence type="ECO:0000313" key="5">
    <source>
        <dbReference type="EMBL" id="CAI5447298.1"/>
    </source>
</evidence>
<dbReference type="OrthoDB" id="5776456at2759"/>
<name>A0A9P1IMZ1_9PELO</name>
<feature type="signal peptide" evidence="1">
    <location>
        <begin position="1"/>
        <end position="17"/>
    </location>
</feature>
<accession>A0A9P1IMZ1</accession>
<evidence type="ECO:0000259" key="2">
    <source>
        <dbReference type="Pfam" id="PF02408"/>
    </source>
</evidence>
<dbReference type="Pfam" id="PF24511">
    <property type="entry name" value="DUF7591"/>
    <property type="match status" value="1"/>
</dbReference>
<feature type="domain" description="CUB-like" evidence="2">
    <location>
        <begin position="19"/>
        <end position="124"/>
    </location>
</feature>
<evidence type="ECO:0000259" key="3">
    <source>
        <dbReference type="Pfam" id="PF24511"/>
    </source>
</evidence>
<evidence type="ECO:0000256" key="1">
    <source>
        <dbReference type="SAM" id="SignalP"/>
    </source>
</evidence>
<evidence type="ECO:0008006" key="7">
    <source>
        <dbReference type="Google" id="ProtNLM"/>
    </source>
</evidence>
<feature type="domain" description="DUF7591" evidence="3">
    <location>
        <begin position="253"/>
        <end position="353"/>
    </location>
</feature>
<reference evidence="5" key="1">
    <citation type="submission" date="2022-11" db="EMBL/GenBank/DDBJ databases">
        <authorList>
            <person name="Kikuchi T."/>
        </authorList>
    </citation>
    <scope>NUCLEOTIDE SEQUENCE</scope>
    <source>
        <strain evidence="5">PS1010</strain>
    </source>
</reference>
<keyword evidence="6" id="KW-1185">Reference proteome</keyword>
<keyword evidence="1" id="KW-0732">Signal</keyword>
<feature type="chain" id="PRO_5040123086" description="CUB-like domain-containing protein" evidence="1">
    <location>
        <begin position="18"/>
        <end position="489"/>
    </location>
</feature>